<dbReference type="Proteomes" id="UP001060085">
    <property type="component" value="Linkage Group LG04"/>
</dbReference>
<gene>
    <name evidence="1" type="ORF">M9H77_17740</name>
</gene>
<evidence type="ECO:0000313" key="2">
    <source>
        <dbReference type="Proteomes" id="UP001060085"/>
    </source>
</evidence>
<reference evidence="2" key="1">
    <citation type="journal article" date="2023" name="Nat. Plants">
        <title>Single-cell RNA sequencing provides a high-resolution roadmap for understanding the multicellular compartmentation of specialized metabolism.</title>
        <authorList>
            <person name="Sun S."/>
            <person name="Shen X."/>
            <person name="Li Y."/>
            <person name="Li Y."/>
            <person name="Wang S."/>
            <person name="Li R."/>
            <person name="Zhang H."/>
            <person name="Shen G."/>
            <person name="Guo B."/>
            <person name="Wei J."/>
            <person name="Xu J."/>
            <person name="St-Pierre B."/>
            <person name="Chen S."/>
            <person name="Sun C."/>
        </authorList>
    </citation>
    <scope>NUCLEOTIDE SEQUENCE [LARGE SCALE GENOMIC DNA]</scope>
</reference>
<comment type="caution">
    <text evidence="1">The sequence shown here is derived from an EMBL/GenBank/DDBJ whole genome shotgun (WGS) entry which is preliminary data.</text>
</comment>
<proteinExistence type="predicted"/>
<accession>A0ACC0B5H9</accession>
<organism evidence="1 2">
    <name type="scientific">Catharanthus roseus</name>
    <name type="common">Madagascar periwinkle</name>
    <name type="synonym">Vinca rosea</name>
    <dbReference type="NCBI Taxonomy" id="4058"/>
    <lineage>
        <taxon>Eukaryota</taxon>
        <taxon>Viridiplantae</taxon>
        <taxon>Streptophyta</taxon>
        <taxon>Embryophyta</taxon>
        <taxon>Tracheophyta</taxon>
        <taxon>Spermatophyta</taxon>
        <taxon>Magnoliopsida</taxon>
        <taxon>eudicotyledons</taxon>
        <taxon>Gunneridae</taxon>
        <taxon>Pentapetalae</taxon>
        <taxon>asterids</taxon>
        <taxon>lamiids</taxon>
        <taxon>Gentianales</taxon>
        <taxon>Apocynaceae</taxon>
        <taxon>Rauvolfioideae</taxon>
        <taxon>Vinceae</taxon>
        <taxon>Catharanthinae</taxon>
        <taxon>Catharanthus</taxon>
    </lineage>
</organism>
<dbReference type="EMBL" id="CM044704">
    <property type="protein sequence ID" value="KAI5667887.1"/>
    <property type="molecule type" value="Genomic_DNA"/>
</dbReference>
<evidence type="ECO:0000313" key="1">
    <source>
        <dbReference type="EMBL" id="KAI5667887.1"/>
    </source>
</evidence>
<sequence length="185" mass="21090">MPMSFGLSFGKGSVETRKFCILDAESSRPASFILFKIPIRESRAIYSSFGESCSTGQSLFTRAVLLTKHYRNRRFGDPEFMLDFEEIYVIDSKTKSITRAKVVILKIKDCICSELHWKYQTDAMRHERITESLFLSFVYLNHPGYMLKNFGSVSEHNALLKFSVLVILAATCDPNEGTLSFDSLI</sequence>
<protein>
    <submittedName>
        <fullName evidence="1">Uncharacterized protein</fullName>
    </submittedName>
</protein>
<name>A0ACC0B5H9_CATRO</name>
<keyword evidence="2" id="KW-1185">Reference proteome</keyword>